<dbReference type="PANTHER" id="PTHR15337:SF11">
    <property type="entry name" value="THIOREDOXIN DOMAIN-CONTAINING PROTEIN"/>
    <property type="match status" value="1"/>
</dbReference>
<dbReference type="Pfam" id="PF13098">
    <property type="entry name" value="Thioredoxin_2"/>
    <property type="match status" value="1"/>
</dbReference>
<dbReference type="InterPro" id="IPR011990">
    <property type="entry name" value="TPR-like_helical_dom_sf"/>
</dbReference>
<sequence length="462" mass="52105" precursor="true">MASRPTFFAFLSIVVVLTCRCVHAEEGQWSDDPTSAIKTAAKDNKDLLLLYTGSDWCPPCKKLEQEVFSDEDFYAEAEGDFVFVKFDFLKNSPLRDEVKKKNEEWARKFGVDSFPTIVLVDPELKPYAFAGYEEGGTENFLGMLEESRQVRITRDEKMKAAAEATGDDRARLLDEALSGMPREISDVYYSDIIEEIVKLDEDDELGLRTKWNEAKDAELRKSILTDVMMVARLDSPKRAIAMIDEILGEVKFTTKQRLEIMQIKLNLVRKMGNPALVDDLLDEMIALEGLGESTVERLIVKKVYLMVGSKRRDKAMKYLEQSIKDSQAKGNSGVYLLACKGELLDSVQSFDEAVETFDLAIEAAKNTPDVLAEVVSGKADSLYAAGKEAKALQVLDTFADDIDVPADLRAEALLHKSMLMRESGKQRTARLVENRAIEIIESTKERTEIQSVVERLRKKYEK</sequence>
<dbReference type="SUPFAM" id="SSF48452">
    <property type="entry name" value="TPR-like"/>
    <property type="match status" value="1"/>
</dbReference>
<evidence type="ECO:0000313" key="5">
    <source>
        <dbReference type="Proteomes" id="UP000322214"/>
    </source>
</evidence>
<dbReference type="InterPro" id="IPR012336">
    <property type="entry name" value="Thioredoxin-like_fold"/>
</dbReference>
<feature type="signal peptide" evidence="2">
    <location>
        <begin position="1"/>
        <end position="24"/>
    </location>
</feature>
<protein>
    <submittedName>
        <fullName evidence="4">Disulfide bond reductase DsbH</fullName>
        <ecNumber evidence="4">1.8.-.-</ecNumber>
    </submittedName>
</protein>
<keyword evidence="4" id="KW-0560">Oxidoreductase</keyword>
<dbReference type="InterPro" id="IPR036249">
    <property type="entry name" value="Thioredoxin-like_sf"/>
</dbReference>
<dbReference type="KEGG" id="mff:MFFC18_11520"/>
<feature type="chain" id="PRO_5022949822" evidence="2">
    <location>
        <begin position="25"/>
        <end position="462"/>
    </location>
</feature>
<dbReference type="InterPro" id="IPR051099">
    <property type="entry name" value="AGR/TXD"/>
</dbReference>
<name>A0A5B9P3W7_9BACT</name>
<dbReference type="GO" id="GO:0006950">
    <property type="term" value="P:response to stress"/>
    <property type="evidence" value="ECO:0007669"/>
    <property type="project" value="UniProtKB-ARBA"/>
</dbReference>
<dbReference type="Proteomes" id="UP000322214">
    <property type="component" value="Chromosome"/>
</dbReference>
<organism evidence="4 5">
    <name type="scientific">Mariniblastus fucicola</name>
    <dbReference type="NCBI Taxonomy" id="980251"/>
    <lineage>
        <taxon>Bacteria</taxon>
        <taxon>Pseudomonadati</taxon>
        <taxon>Planctomycetota</taxon>
        <taxon>Planctomycetia</taxon>
        <taxon>Pirellulales</taxon>
        <taxon>Pirellulaceae</taxon>
        <taxon>Mariniblastus</taxon>
    </lineage>
</organism>
<evidence type="ECO:0000256" key="2">
    <source>
        <dbReference type="SAM" id="SignalP"/>
    </source>
</evidence>
<proteinExistence type="predicted"/>
<dbReference type="RefSeq" id="WP_075081700.1">
    <property type="nucleotide sequence ID" value="NZ_CP042912.1"/>
</dbReference>
<dbReference type="GO" id="GO:0016491">
    <property type="term" value="F:oxidoreductase activity"/>
    <property type="evidence" value="ECO:0007669"/>
    <property type="project" value="UniProtKB-KW"/>
</dbReference>
<dbReference type="Gene3D" id="1.25.40.10">
    <property type="entry name" value="Tetratricopeptide repeat domain"/>
    <property type="match status" value="1"/>
</dbReference>
<dbReference type="SUPFAM" id="SSF52833">
    <property type="entry name" value="Thioredoxin-like"/>
    <property type="match status" value="1"/>
</dbReference>
<keyword evidence="5" id="KW-1185">Reference proteome</keyword>
<dbReference type="OrthoDB" id="267639at2"/>
<dbReference type="PANTHER" id="PTHR15337">
    <property type="entry name" value="ANTERIOR GRADIENT PROTEIN-RELATED"/>
    <property type="match status" value="1"/>
</dbReference>
<dbReference type="EMBL" id="CP042912">
    <property type="protein sequence ID" value="QEG21297.1"/>
    <property type="molecule type" value="Genomic_DNA"/>
</dbReference>
<dbReference type="Gene3D" id="3.40.30.10">
    <property type="entry name" value="Glutaredoxin"/>
    <property type="match status" value="1"/>
</dbReference>
<evidence type="ECO:0000256" key="1">
    <source>
        <dbReference type="ARBA" id="ARBA00022729"/>
    </source>
</evidence>
<gene>
    <name evidence="4" type="primary">dsbH_1</name>
    <name evidence="4" type="ORF">MFFC18_11520</name>
</gene>
<reference evidence="4 5" key="1">
    <citation type="submission" date="2019-08" db="EMBL/GenBank/DDBJ databases">
        <title>Deep-cultivation of Planctomycetes and their phenomic and genomic characterization uncovers novel biology.</title>
        <authorList>
            <person name="Wiegand S."/>
            <person name="Jogler M."/>
            <person name="Boedeker C."/>
            <person name="Pinto D."/>
            <person name="Vollmers J."/>
            <person name="Rivas-Marin E."/>
            <person name="Kohn T."/>
            <person name="Peeters S.H."/>
            <person name="Heuer A."/>
            <person name="Rast P."/>
            <person name="Oberbeckmann S."/>
            <person name="Bunk B."/>
            <person name="Jeske O."/>
            <person name="Meyerdierks A."/>
            <person name="Storesund J.E."/>
            <person name="Kallscheuer N."/>
            <person name="Luecker S."/>
            <person name="Lage O.M."/>
            <person name="Pohl T."/>
            <person name="Merkel B.J."/>
            <person name="Hornburger P."/>
            <person name="Mueller R.-W."/>
            <person name="Bruemmer F."/>
            <person name="Labrenz M."/>
            <person name="Spormann A.M."/>
            <person name="Op den Camp H."/>
            <person name="Overmann J."/>
            <person name="Amann R."/>
            <person name="Jetten M.S.M."/>
            <person name="Mascher T."/>
            <person name="Medema M.H."/>
            <person name="Devos D.P."/>
            <person name="Kaster A.-K."/>
            <person name="Ovreas L."/>
            <person name="Rohde M."/>
            <person name="Galperin M.Y."/>
            <person name="Jogler C."/>
        </authorList>
    </citation>
    <scope>NUCLEOTIDE SEQUENCE [LARGE SCALE GENOMIC DNA]</scope>
    <source>
        <strain evidence="4 5">FC18</strain>
    </source>
</reference>
<evidence type="ECO:0000259" key="3">
    <source>
        <dbReference type="PROSITE" id="PS51352"/>
    </source>
</evidence>
<accession>A0A5B9P3W7</accession>
<dbReference type="InterPro" id="IPR013766">
    <property type="entry name" value="Thioredoxin_domain"/>
</dbReference>
<dbReference type="AlphaFoldDB" id="A0A5B9P3W7"/>
<feature type="domain" description="Thioredoxin" evidence="3">
    <location>
        <begin position="11"/>
        <end position="149"/>
    </location>
</feature>
<dbReference type="PROSITE" id="PS51352">
    <property type="entry name" value="THIOREDOXIN_2"/>
    <property type="match status" value="1"/>
</dbReference>
<keyword evidence="1 2" id="KW-0732">Signal</keyword>
<dbReference type="EC" id="1.8.-.-" evidence="4"/>
<evidence type="ECO:0000313" key="4">
    <source>
        <dbReference type="EMBL" id="QEG21297.1"/>
    </source>
</evidence>